<dbReference type="PANTHER" id="PTHR35848">
    <property type="entry name" value="OXALATE-BINDING PROTEIN"/>
    <property type="match status" value="1"/>
</dbReference>
<protein>
    <submittedName>
        <fullName evidence="3">Cupin domain-containing protein</fullName>
    </submittedName>
</protein>
<gene>
    <name evidence="3" type="ORF">ACFL27_05930</name>
</gene>
<keyword evidence="4" id="KW-1185">Reference proteome</keyword>
<evidence type="ECO:0000313" key="3">
    <source>
        <dbReference type="EMBL" id="MFC1849731.1"/>
    </source>
</evidence>
<dbReference type="EMBL" id="JBHPBY010000056">
    <property type="protein sequence ID" value="MFC1849731.1"/>
    <property type="molecule type" value="Genomic_DNA"/>
</dbReference>
<keyword evidence="1" id="KW-0479">Metal-binding</keyword>
<dbReference type="InterPro" id="IPR051610">
    <property type="entry name" value="GPI/OXD"/>
</dbReference>
<accession>A0ABV6YU55</accession>
<dbReference type="Pfam" id="PF07883">
    <property type="entry name" value="Cupin_2"/>
    <property type="match status" value="1"/>
</dbReference>
<sequence>MKILQNRTAPRYQRDNITSYLLVSSLTCDSKKLTITLVDMAPGGIQKIHAHEPEQMYFLLEGEGIMTVNGEEEKIGAGDCVFFDSFAEHGLENTGTTRLRYLSAASPSFSKDDCLKLWPLASQQQEGEYSLNPAD</sequence>
<feature type="domain" description="Cupin type-2" evidence="2">
    <location>
        <begin position="37"/>
        <end position="103"/>
    </location>
</feature>
<comment type="caution">
    <text evidence="3">The sequence shown here is derived from an EMBL/GenBank/DDBJ whole genome shotgun (WGS) entry which is preliminary data.</text>
</comment>
<dbReference type="PANTHER" id="PTHR35848:SF6">
    <property type="entry name" value="CUPIN TYPE-2 DOMAIN-CONTAINING PROTEIN"/>
    <property type="match status" value="1"/>
</dbReference>
<dbReference type="InterPro" id="IPR013096">
    <property type="entry name" value="Cupin_2"/>
</dbReference>
<organism evidence="3 4">
    <name type="scientific">candidate division CSSED10-310 bacterium</name>
    <dbReference type="NCBI Taxonomy" id="2855610"/>
    <lineage>
        <taxon>Bacteria</taxon>
        <taxon>Bacteria division CSSED10-310</taxon>
    </lineage>
</organism>
<dbReference type="InterPro" id="IPR014710">
    <property type="entry name" value="RmlC-like_jellyroll"/>
</dbReference>
<dbReference type="InterPro" id="IPR011051">
    <property type="entry name" value="RmlC_Cupin_sf"/>
</dbReference>
<evidence type="ECO:0000256" key="1">
    <source>
        <dbReference type="ARBA" id="ARBA00022723"/>
    </source>
</evidence>
<reference evidence="3 4" key="1">
    <citation type="submission" date="2024-09" db="EMBL/GenBank/DDBJ databases">
        <title>Laminarin stimulates single cell rates of sulfate reduction while oxygen inhibits transcriptomic activity in coastal marine sediment.</title>
        <authorList>
            <person name="Lindsay M."/>
            <person name="Orcutt B."/>
            <person name="Emerson D."/>
            <person name="Stepanauskas R."/>
            <person name="D'Angelo T."/>
        </authorList>
    </citation>
    <scope>NUCLEOTIDE SEQUENCE [LARGE SCALE GENOMIC DNA]</scope>
    <source>
        <strain evidence="3">SAG AM-311-K15</strain>
    </source>
</reference>
<dbReference type="SUPFAM" id="SSF51182">
    <property type="entry name" value="RmlC-like cupins"/>
    <property type="match status" value="1"/>
</dbReference>
<dbReference type="Gene3D" id="2.60.120.10">
    <property type="entry name" value="Jelly Rolls"/>
    <property type="match status" value="1"/>
</dbReference>
<evidence type="ECO:0000313" key="4">
    <source>
        <dbReference type="Proteomes" id="UP001594351"/>
    </source>
</evidence>
<dbReference type="Proteomes" id="UP001594351">
    <property type="component" value="Unassembled WGS sequence"/>
</dbReference>
<evidence type="ECO:0000259" key="2">
    <source>
        <dbReference type="Pfam" id="PF07883"/>
    </source>
</evidence>
<proteinExistence type="predicted"/>
<name>A0ABV6YU55_UNCC1</name>